<feature type="region of interest" description="Disordered" evidence="1">
    <location>
        <begin position="29"/>
        <end position="82"/>
    </location>
</feature>
<keyword evidence="3" id="KW-1185">Reference proteome</keyword>
<feature type="compositionally biased region" description="Basic and acidic residues" evidence="1">
    <location>
        <begin position="29"/>
        <end position="46"/>
    </location>
</feature>
<accession>A0A9P6NSW4</accession>
<dbReference type="Proteomes" id="UP000886653">
    <property type="component" value="Unassembled WGS sequence"/>
</dbReference>
<name>A0A9P6NSW4_9BASI</name>
<sequence length="130" mass="14933">MKKPREELISLRIASEDKFKRINKMKDLNSKRIVPDSDSESSRDESSESEEDDSEDESTCDSRSSSGGSSMTDADFIVNDMTDERKANKIQRDLELQLPAEFRSKAHDYLPHFKLVCQYLVLSIFLPHTN</sequence>
<feature type="compositionally biased region" description="Acidic residues" evidence="1">
    <location>
        <begin position="47"/>
        <end position="59"/>
    </location>
</feature>
<comment type="caution">
    <text evidence="2">The sequence shown here is derived from an EMBL/GenBank/DDBJ whole genome shotgun (WGS) entry which is preliminary data.</text>
</comment>
<dbReference type="AlphaFoldDB" id="A0A9P6NSW4"/>
<gene>
    <name evidence="2" type="ORF">CROQUDRAFT_669008</name>
</gene>
<evidence type="ECO:0000313" key="3">
    <source>
        <dbReference type="Proteomes" id="UP000886653"/>
    </source>
</evidence>
<organism evidence="2 3">
    <name type="scientific">Cronartium quercuum f. sp. fusiforme G11</name>
    <dbReference type="NCBI Taxonomy" id="708437"/>
    <lineage>
        <taxon>Eukaryota</taxon>
        <taxon>Fungi</taxon>
        <taxon>Dikarya</taxon>
        <taxon>Basidiomycota</taxon>
        <taxon>Pucciniomycotina</taxon>
        <taxon>Pucciniomycetes</taxon>
        <taxon>Pucciniales</taxon>
        <taxon>Coleosporiaceae</taxon>
        <taxon>Cronartium</taxon>
    </lineage>
</organism>
<protein>
    <submittedName>
        <fullName evidence="2">Uncharacterized protein</fullName>
    </submittedName>
</protein>
<evidence type="ECO:0000256" key="1">
    <source>
        <dbReference type="SAM" id="MobiDB-lite"/>
    </source>
</evidence>
<dbReference type="EMBL" id="MU167225">
    <property type="protein sequence ID" value="KAG0149673.1"/>
    <property type="molecule type" value="Genomic_DNA"/>
</dbReference>
<feature type="compositionally biased region" description="Low complexity" evidence="1">
    <location>
        <begin position="61"/>
        <end position="70"/>
    </location>
</feature>
<reference evidence="2" key="1">
    <citation type="submission" date="2013-11" db="EMBL/GenBank/DDBJ databases">
        <title>Genome sequence of the fusiform rust pathogen reveals effectors for host alternation and coevolution with pine.</title>
        <authorList>
            <consortium name="DOE Joint Genome Institute"/>
            <person name="Smith K."/>
            <person name="Pendleton A."/>
            <person name="Kubisiak T."/>
            <person name="Anderson C."/>
            <person name="Salamov A."/>
            <person name="Aerts A."/>
            <person name="Riley R."/>
            <person name="Clum A."/>
            <person name="Lindquist E."/>
            <person name="Ence D."/>
            <person name="Campbell M."/>
            <person name="Kronenberg Z."/>
            <person name="Feau N."/>
            <person name="Dhillon B."/>
            <person name="Hamelin R."/>
            <person name="Burleigh J."/>
            <person name="Smith J."/>
            <person name="Yandell M."/>
            <person name="Nelson C."/>
            <person name="Grigoriev I."/>
            <person name="Davis J."/>
        </authorList>
    </citation>
    <scope>NUCLEOTIDE SEQUENCE</scope>
    <source>
        <strain evidence="2">G11</strain>
    </source>
</reference>
<evidence type="ECO:0000313" key="2">
    <source>
        <dbReference type="EMBL" id="KAG0149673.1"/>
    </source>
</evidence>
<proteinExistence type="predicted"/>